<dbReference type="Proteomes" id="UP001356427">
    <property type="component" value="Unassembled WGS sequence"/>
</dbReference>
<dbReference type="GO" id="GO:0016592">
    <property type="term" value="C:mediator complex"/>
    <property type="evidence" value="ECO:0007669"/>
    <property type="project" value="TreeGrafter"/>
</dbReference>
<feature type="compositionally biased region" description="Basic and acidic residues" evidence="2">
    <location>
        <begin position="103"/>
        <end position="115"/>
    </location>
</feature>
<dbReference type="GO" id="GO:0045944">
    <property type="term" value="P:positive regulation of transcription by RNA polymerase II"/>
    <property type="evidence" value="ECO:0007669"/>
    <property type="project" value="TreeGrafter"/>
</dbReference>
<proteinExistence type="inferred from homology"/>
<evidence type="ECO:0000256" key="1">
    <source>
        <dbReference type="ARBA" id="ARBA00006481"/>
    </source>
</evidence>
<feature type="compositionally biased region" description="Basic and acidic residues" evidence="2">
    <location>
        <begin position="127"/>
        <end position="136"/>
    </location>
</feature>
<dbReference type="GO" id="GO:0003712">
    <property type="term" value="F:transcription coregulator activity"/>
    <property type="evidence" value="ECO:0007669"/>
    <property type="project" value="TreeGrafter"/>
</dbReference>
<feature type="compositionally biased region" description="Gly residues" evidence="2">
    <location>
        <begin position="804"/>
        <end position="814"/>
    </location>
</feature>
<accession>A0AAN8L1U6</accession>
<protein>
    <submittedName>
        <fullName evidence="3">Uncharacterized protein</fullName>
    </submittedName>
</protein>
<feature type="compositionally biased region" description="Basic and acidic residues" evidence="2">
    <location>
        <begin position="224"/>
        <end position="272"/>
    </location>
</feature>
<feature type="region of interest" description="Disordered" evidence="2">
    <location>
        <begin position="726"/>
        <end position="854"/>
    </location>
</feature>
<dbReference type="PANTHER" id="PTHR15268">
    <property type="entry name" value="THRAP3/BCLAF1"/>
    <property type="match status" value="1"/>
</dbReference>
<dbReference type="AlphaFoldDB" id="A0AAN8L1U6"/>
<dbReference type="GO" id="GO:0003677">
    <property type="term" value="F:DNA binding"/>
    <property type="evidence" value="ECO:0007669"/>
    <property type="project" value="TreeGrafter"/>
</dbReference>
<comment type="caution">
    <text evidence="3">The sequence shown here is derived from an EMBL/GenBank/DDBJ whole genome shotgun (WGS) entry which is preliminary data.</text>
</comment>
<feature type="compositionally biased region" description="Basic and acidic residues" evidence="2">
    <location>
        <begin position="737"/>
        <end position="755"/>
    </location>
</feature>
<feature type="compositionally biased region" description="Basic and acidic residues" evidence="2">
    <location>
        <begin position="353"/>
        <end position="446"/>
    </location>
</feature>
<name>A0AAN8L1U6_9TELE</name>
<keyword evidence="4" id="KW-1185">Reference proteome</keyword>
<organism evidence="3 4">
    <name type="scientific">Coregonus suidteri</name>
    <dbReference type="NCBI Taxonomy" id="861788"/>
    <lineage>
        <taxon>Eukaryota</taxon>
        <taxon>Metazoa</taxon>
        <taxon>Chordata</taxon>
        <taxon>Craniata</taxon>
        <taxon>Vertebrata</taxon>
        <taxon>Euteleostomi</taxon>
        <taxon>Actinopterygii</taxon>
        <taxon>Neopterygii</taxon>
        <taxon>Teleostei</taxon>
        <taxon>Protacanthopterygii</taxon>
        <taxon>Salmoniformes</taxon>
        <taxon>Salmonidae</taxon>
        <taxon>Coregoninae</taxon>
        <taxon>Coregonus</taxon>
    </lineage>
</organism>
<evidence type="ECO:0000313" key="3">
    <source>
        <dbReference type="EMBL" id="KAK6299595.1"/>
    </source>
</evidence>
<feature type="compositionally biased region" description="Basic and acidic residues" evidence="2">
    <location>
        <begin position="188"/>
        <end position="217"/>
    </location>
</feature>
<feature type="compositionally biased region" description="Basic and acidic residues" evidence="2">
    <location>
        <begin position="60"/>
        <end position="81"/>
    </location>
</feature>
<dbReference type="PANTHER" id="PTHR15268:SF17">
    <property type="entry name" value="BCLAF1 AND THRAP3 FAMILY MEMBER 3"/>
    <property type="match status" value="1"/>
</dbReference>
<feature type="compositionally biased region" description="Polar residues" evidence="2">
    <location>
        <begin position="843"/>
        <end position="854"/>
    </location>
</feature>
<evidence type="ECO:0000313" key="4">
    <source>
        <dbReference type="Proteomes" id="UP001356427"/>
    </source>
</evidence>
<gene>
    <name evidence="3" type="ORF">J4Q44_G00296280</name>
</gene>
<feature type="compositionally biased region" description="Basic and acidic residues" evidence="2">
    <location>
        <begin position="542"/>
        <end position="552"/>
    </location>
</feature>
<sequence>MTVNFLVGTCAGVKRMSRPRSGSPNYSHRGSPRRQYGRRFPWDDPDFNPQQVLADLGRLPGEDQWARFMDEIHPDGPEGHRSPMSPDNLRPEGHRRPLSPGLHRPDHHLPPEEFHHRRTPPAPHELGYAERRRLSPHDGGGGGRGKGSGREGLPHSPQRLPRERLPSLAPQHPQYSPDHHQRAPSAGWRREEQDQSQGRSRDRSPRERVQGGERRGGDFPGPYGDRRRDNMHKERSTISDRNWKETDEAVHPGYGKEADFRVRRPSLERPREGYGGGGPRGRRGTSGSHDGRGPGTLIVEHDHGIINSSGPELYDNHRDRGPDRSPSHDRFSHHHHRVGATEERFRKSGSRSNTREEARGRLVHDERNGPVHKERRGPVHKERRGPVHDERRGPVHDERRGPVHDERRGPVHDERRGPVHDERRGPVHDERRGPVHESRRSPDRHGRASPMGFQDRGSATEPRARNSVFRGARGAPAQGGKRQMGPSMNQPRPLLQGTQGYRPRDANPQHSPPEHQGYQPRGGDWDMEPREEEPGWAEVSDMEPRWEQDRGPGPRGGRPPAQGRMGPRKPQHRDLNPNWNQQQNDMAMPRMGAGEEETLTIKVDMNRPVGQNSQLCYSSDRQLSLDLVNVGRQRLDFLPMLEHSGTYRESAMHSGTFAQEIITLVHQVKEHYFRGDGVTLNERFSGPQDGGLPEEEEQEEKRPTLNRLFNMRMSEPDMEPVFSKVGRMQRQQQAVRDPGDLRHDLERRRQERLEGVKVTIPGGRLSQRPLAAGSDHQGEYGSEEDEEQEGFYSGRSGPPQRGGRWPGDMGGQRRGGMVRQDMGGQRRNNWPPNSPGNRPGPMRQQNRNINGASW</sequence>
<dbReference type="Pfam" id="PF15440">
    <property type="entry name" value="THRAP3_BCLAF1"/>
    <property type="match status" value="1"/>
</dbReference>
<dbReference type="EMBL" id="JAGTTL010000028">
    <property type="protein sequence ID" value="KAK6299595.1"/>
    <property type="molecule type" value="Genomic_DNA"/>
</dbReference>
<feature type="compositionally biased region" description="Low complexity" evidence="2">
    <location>
        <begin position="815"/>
        <end position="827"/>
    </location>
</feature>
<dbReference type="InterPro" id="IPR029199">
    <property type="entry name" value="THRAP3_BCLAF1"/>
</dbReference>
<reference evidence="3 4" key="1">
    <citation type="submission" date="2021-04" db="EMBL/GenBank/DDBJ databases">
        <authorList>
            <person name="De Guttry C."/>
            <person name="Zahm M."/>
            <person name="Klopp C."/>
            <person name="Cabau C."/>
            <person name="Louis A."/>
            <person name="Berthelot C."/>
            <person name="Parey E."/>
            <person name="Roest Crollius H."/>
            <person name="Montfort J."/>
            <person name="Robinson-Rechavi M."/>
            <person name="Bucao C."/>
            <person name="Bouchez O."/>
            <person name="Gislard M."/>
            <person name="Lluch J."/>
            <person name="Milhes M."/>
            <person name="Lampietro C."/>
            <person name="Lopez Roques C."/>
            <person name="Donnadieu C."/>
            <person name="Braasch I."/>
            <person name="Desvignes T."/>
            <person name="Postlethwait J."/>
            <person name="Bobe J."/>
            <person name="Wedekind C."/>
            <person name="Guiguen Y."/>
        </authorList>
    </citation>
    <scope>NUCLEOTIDE SEQUENCE [LARGE SCALE GENOMIC DNA]</scope>
    <source>
        <strain evidence="3">Cs_M1</strain>
        <tissue evidence="3">Blood</tissue>
    </source>
</reference>
<feature type="region of interest" description="Disordered" evidence="2">
    <location>
        <begin position="679"/>
        <end position="703"/>
    </location>
</feature>
<evidence type="ECO:0000256" key="2">
    <source>
        <dbReference type="SAM" id="MobiDB-lite"/>
    </source>
</evidence>
<feature type="compositionally biased region" description="Basic and acidic residues" evidence="2">
    <location>
        <begin position="314"/>
        <end position="330"/>
    </location>
</feature>
<comment type="similarity">
    <text evidence="1">Belongs to the BCLAF1/THRAP3 family.</text>
</comment>
<feature type="region of interest" description="Disordered" evidence="2">
    <location>
        <begin position="15"/>
        <end position="585"/>
    </location>
</feature>
<feature type="compositionally biased region" description="Low complexity" evidence="2">
    <location>
        <begin position="790"/>
        <end position="803"/>
    </location>
</feature>